<dbReference type="Gene3D" id="2.30.30.140">
    <property type="match status" value="2"/>
</dbReference>
<dbReference type="InterPro" id="IPR013087">
    <property type="entry name" value="Znf_C2H2_type"/>
</dbReference>
<dbReference type="GO" id="GO:0005634">
    <property type="term" value="C:nucleus"/>
    <property type="evidence" value="ECO:0007669"/>
    <property type="project" value="UniProtKB-SubCell"/>
</dbReference>
<dbReference type="SUPFAM" id="SSF63748">
    <property type="entry name" value="Tudor/PWWP/MBT"/>
    <property type="match status" value="2"/>
</dbReference>
<dbReference type="SUPFAM" id="SSF57903">
    <property type="entry name" value="FYVE/PHD zinc finger"/>
    <property type="match status" value="1"/>
</dbReference>
<dbReference type="CDD" id="cd01396">
    <property type="entry name" value="MeCP2_MBD"/>
    <property type="match status" value="1"/>
</dbReference>
<dbReference type="CDD" id="cd20386">
    <property type="entry name" value="Tudor_PHF20-like"/>
    <property type="match status" value="1"/>
</dbReference>
<dbReference type="GO" id="GO:0008270">
    <property type="term" value="F:zinc ion binding"/>
    <property type="evidence" value="ECO:0007669"/>
    <property type="project" value="UniProtKB-KW"/>
</dbReference>
<keyword evidence="2" id="KW-0479">Metal-binding</keyword>
<dbReference type="PROSITE" id="PS50950">
    <property type="entry name" value="ZF_THAP"/>
    <property type="match status" value="1"/>
</dbReference>
<keyword evidence="10" id="KW-0175">Coiled coil</keyword>
<dbReference type="SMART" id="SM00333">
    <property type="entry name" value="TUDOR"/>
    <property type="match status" value="2"/>
</dbReference>
<gene>
    <name evidence="15" type="ORF">WA026_006706</name>
</gene>
<evidence type="ECO:0000313" key="16">
    <source>
        <dbReference type="Proteomes" id="UP001431783"/>
    </source>
</evidence>
<dbReference type="Pfam" id="PF05485">
    <property type="entry name" value="THAP"/>
    <property type="match status" value="1"/>
</dbReference>
<feature type="compositionally biased region" description="Basic residues" evidence="11">
    <location>
        <begin position="715"/>
        <end position="726"/>
    </location>
</feature>
<feature type="compositionally biased region" description="Basic and acidic residues" evidence="11">
    <location>
        <begin position="112"/>
        <end position="124"/>
    </location>
</feature>
<dbReference type="InterPro" id="IPR002999">
    <property type="entry name" value="Tudor"/>
</dbReference>
<dbReference type="GO" id="GO:0006357">
    <property type="term" value="P:regulation of transcription by RNA polymerase II"/>
    <property type="evidence" value="ECO:0007669"/>
    <property type="project" value="TreeGrafter"/>
</dbReference>
<dbReference type="EMBL" id="JARQZJ010000062">
    <property type="protein sequence ID" value="KAK9879641.1"/>
    <property type="molecule type" value="Genomic_DNA"/>
</dbReference>
<keyword evidence="3" id="KW-0677">Repeat</keyword>
<evidence type="ECO:0000256" key="10">
    <source>
        <dbReference type="SAM" id="Coils"/>
    </source>
</evidence>
<dbReference type="SUPFAM" id="SSF57716">
    <property type="entry name" value="Glucocorticoid receptor-like (DNA-binding domain)"/>
    <property type="match status" value="1"/>
</dbReference>
<dbReference type="Gene3D" id="3.30.40.10">
    <property type="entry name" value="Zinc/RING finger domain, C3HC4 (zinc finger)"/>
    <property type="match status" value="1"/>
</dbReference>
<sequence length="1046" mass="119314">MGRKCGVQGCLSDSNRVEDVGVTFHKVPMQTEIRMKWLKLCRIPEEKKSVKVVHVCSRHFLRADFCNFKGKKYMLRQGVFPSVFPWDKSKLEAIKSEKHQNKVQGANLGSKSESKPTDTETKKECKSEIEDTVQVKNEVVKSEVPFGEIKIEGGAHSTGPIDFTINNRIDALDFNNIWYPGRIIEVDEEENEVLIHFENNANEYDEWICMDSPRLRPLGSQEGTTNSEDGSPTDSVLDKNPDDAAELPEKTVDDKNLPQKYEVGEKCHAYWSDRRKFPATVTKVIEDDMYEVLFDDGYVKTVKWNRLVKTNHIQASPLFDPVQGTKQERREKKRKINVAELFGIGKRQRAENNPGSPKIRNTAISNVDIHSKSSAEGEPWVPEWIEGHPVGIDSQLEFQDGMKKTVVVPDPRLPEGWAKHLTKRYQGTMAGKWDTIIVSPDGKKFRSKTDIKNYLELTKLMIYDEKIFDFSIYRQRQKKTAPATDMKKPVEEKPVEVKPIENETCISEPSEQEEEANLLKIPIVDDAYKCPIEGCGKNFRKENLAQMHVKHYHPEYSKFLDTTPNVADLAYARTVGDSLDKSPVPAKSSKAKSSTPKLIHNNPQSPSLVDTECNPRSPVHSKSKDAEIIKLLNTKPYDSKSESDPLPAGLPPSMYPDIKLKDLLNKSEGIPKREDINLRTLSVTRPPAGIKTLLPVRKPEIKNEESAPSQEHVPKIKSKSSGKRKKVLSDQLESMKNKEIKDEVPSPAPVSVVESVSTPQASNVIMEDGHLIKIVRMKQEEIINCTCGFMEEDGLMIQCELCLCWQHAYCNNIQTESEVPEKYVCYICQNPLRQRSSRKFYHDQDWLKQGTLPVGSYHTKDEEILQKRFDKLKKSHDISGGLVELQDFVTSLKVKLKIAEANNHPKLYLWSKPWEKLPLPEKLEEMNDNTMNTEDLEDKLENEEENQLNNDLKNMIENNEPQAPIIPEPEAAIETADCKLNLLDHIVHSQDLVMERLGNFEKQLESLEENCTSLEKDEGYSRTRQTLQMLMRDLCKLEELGQNTSI</sequence>
<dbReference type="Pfam" id="PF01429">
    <property type="entry name" value="MBD"/>
    <property type="match status" value="1"/>
</dbReference>
<feature type="compositionally biased region" description="Basic and acidic residues" evidence="11">
    <location>
        <begin position="733"/>
        <end position="744"/>
    </location>
</feature>
<dbReference type="InterPro" id="IPR016177">
    <property type="entry name" value="DNA-bd_dom_sf"/>
</dbReference>
<feature type="domain" description="C2H2-type" evidence="12">
    <location>
        <begin position="528"/>
        <end position="553"/>
    </location>
</feature>
<proteinExistence type="predicted"/>
<organism evidence="15 16">
    <name type="scientific">Henosepilachna vigintioctopunctata</name>
    <dbReference type="NCBI Taxonomy" id="420089"/>
    <lineage>
        <taxon>Eukaryota</taxon>
        <taxon>Metazoa</taxon>
        <taxon>Ecdysozoa</taxon>
        <taxon>Arthropoda</taxon>
        <taxon>Hexapoda</taxon>
        <taxon>Insecta</taxon>
        <taxon>Pterygota</taxon>
        <taxon>Neoptera</taxon>
        <taxon>Endopterygota</taxon>
        <taxon>Coleoptera</taxon>
        <taxon>Polyphaga</taxon>
        <taxon>Cucujiformia</taxon>
        <taxon>Coccinelloidea</taxon>
        <taxon>Coccinellidae</taxon>
        <taxon>Epilachninae</taxon>
        <taxon>Epilachnini</taxon>
        <taxon>Henosepilachna</taxon>
    </lineage>
</organism>
<evidence type="ECO:0000256" key="3">
    <source>
        <dbReference type="ARBA" id="ARBA00022737"/>
    </source>
</evidence>
<dbReference type="PROSITE" id="PS01359">
    <property type="entry name" value="ZF_PHD_1"/>
    <property type="match status" value="1"/>
</dbReference>
<dbReference type="PROSITE" id="PS50157">
    <property type="entry name" value="ZINC_FINGER_C2H2_2"/>
    <property type="match status" value="1"/>
</dbReference>
<keyword evidence="6 9" id="KW-0238">DNA-binding</keyword>
<dbReference type="GO" id="GO:0003677">
    <property type="term" value="F:DNA binding"/>
    <property type="evidence" value="ECO:0007669"/>
    <property type="project" value="UniProtKB-UniRule"/>
</dbReference>
<evidence type="ECO:0000256" key="4">
    <source>
        <dbReference type="ARBA" id="ARBA00022771"/>
    </source>
</evidence>
<reference evidence="15 16" key="1">
    <citation type="submission" date="2023-03" db="EMBL/GenBank/DDBJ databases">
        <title>Genome insight into feeding habits of ladybird beetles.</title>
        <authorList>
            <person name="Li H.-S."/>
            <person name="Huang Y.-H."/>
            <person name="Pang H."/>
        </authorList>
    </citation>
    <scope>NUCLEOTIDE SEQUENCE [LARGE SCALE GENOMIC DNA]</scope>
    <source>
        <strain evidence="15">SYSU_2023b</strain>
        <tissue evidence="15">Whole body</tissue>
    </source>
</reference>
<name>A0AAW1U7M6_9CUCU</name>
<evidence type="ECO:0000313" key="15">
    <source>
        <dbReference type="EMBL" id="KAK9879641.1"/>
    </source>
</evidence>
<evidence type="ECO:0008006" key="17">
    <source>
        <dbReference type="Google" id="ProtNLM"/>
    </source>
</evidence>
<dbReference type="InterPro" id="IPR043449">
    <property type="entry name" value="PHF20-like"/>
</dbReference>
<evidence type="ECO:0000259" key="12">
    <source>
        <dbReference type="PROSITE" id="PS50157"/>
    </source>
</evidence>
<keyword evidence="5" id="KW-0862">Zinc</keyword>
<dbReference type="CDD" id="cd20104">
    <property type="entry name" value="MBT_PHF20L1-like"/>
    <property type="match status" value="1"/>
</dbReference>
<feature type="compositionally biased region" description="Polar residues" evidence="11">
    <location>
        <begin position="221"/>
        <end position="234"/>
    </location>
</feature>
<dbReference type="Pfam" id="PF20826">
    <property type="entry name" value="PHD_5"/>
    <property type="match status" value="1"/>
</dbReference>
<feature type="region of interest" description="Disordered" evidence="11">
    <location>
        <begin position="215"/>
        <end position="257"/>
    </location>
</feature>
<evidence type="ECO:0000256" key="7">
    <source>
        <dbReference type="ARBA" id="ARBA00023242"/>
    </source>
</evidence>
<keyword evidence="16" id="KW-1185">Reference proteome</keyword>
<dbReference type="SMART" id="SM00980">
    <property type="entry name" value="THAP"/>
    <property type="match status" value="1"/>
</dbReference>
<dbReference type="Gene3D" id="3.30.890.10">
    <property type="entry name" value="Methyl-cpg-binding Protein 2, Chain A"/>
    <property type="match status" value="1"/>
</dbReference>
<dbReference type="PANTHER" id="PTHR15856:SF51">
    <property type="entry name" value="MBD-R2"/>
    <property type="match status" value="1"/>
</dbReference>
<evidence type="ECO:0000256" key="8">
    <source>
        <dbReference type="PROSITE-ProRule" id="PRU00042"/>
    </source>
</evidence>
<feature type="region of interest" description="Disordered" evidence="11">
    <location>
        <begin position="577"/>
        <end position="652"/>
    </location>
</feature>
<feature type="compositionally biased region" description="Basic and acidic residues" evidence="11">
    <location>
        <begin position="236"/>
        <end position="257"/>
    </location>
</feature>
<feature type="domain" description="MBD" evidence="14">
    <location>
        <begin position="403"/>
        <end position="475"/>
    </location>
</feature>
<dbReference type="PANTHER" id="PTHR15856">
    <property type="entry name" value="PHD FINGER PROTEIN 20-RELATED"/>
    <property type="match status" value="1"/>
</dbReference>
<feature type="domain" description="THAP-type" evidence="13">
    <location>
        <begin position="1"/>
        <end position="84"/>
    </location>
</feature>
<comment type="subcellular location">
    <subcellularLocation>
        <location evidence="1">Nucleus</location>
    </subcellularLocation>
</comment>
<dbReference type="GO" id="GO:0044545">
    <property type="term" value="C:NSL complex"/>
    <property type="evidence" value="ECO:0007669"/>
    <property type="project" value="TreeGrafter"/>
</dbReference>
<keyword evidence="4 8" id="KW-0863">Zinc-finger</keyword>
<dbReference type="InterPro" id="IPR038441">
    <property type="entry name" value="THAP_Znf_sf"/>
</dbReference>
<evidence type="ECO:0000256" key="6">
    <source>
        <dbReference type="ARBA" id="ARBA00023125"/>
    </source>
</evidence>
<evidence type="ECO:0000256" key="9">
    <source>
        <dbReference type="PROSITE-ProRule" id="PRU00309"/>
    </source>
</evidence>
<dbReference type="InterPro" id="IPR001739">
    <property type="entry name" value="Methyl_CpG_DNA-bd"/>
</dbReference>
<evidence type="ECO:0000256" key="1">
    <source>
        <dbReference type="ARBA" id="ARBA00004123"/>
    </source>
</evidence>
<feature type="region of interest" description="Disordered" evidence="11">
    <location>
        <begin position="99"/>
        <end position="124"/>
    </location>
</feature>
<comment type="caution">
    <text evidence="15">The sequence shown here is derived from an EMBL/GenBank/DDBJ whole genome shotgun (WGS) entry which is preliminary data.</text>
</comment>
<feature type="region of interest" description="Disordered" evidence="11">
    <location>
        <begin position="696"/>
        <end position="746"/>
    </location>
</feature>
<protein>
    <recommendedName>
        <fullName evidence="17">PHD finger protein 20</fullName>
    </recommendedName>
</protein>
<dbReference type="InterPro" id="IPR019786">
    <property type="entry name" value="Zinc_finger_PHD-type_CS"/>
</dbReference>
<evidence type="ECO:0000256" key="2">
    <source>
        <dbReference type="ARBA" id="ARBA00022723"/>
    </source>
</evidence>
<dbReference type="PROSITE" id="PS50982">
    <property type="entry name" value="MBD"/>
    <property type="match status" value="1"/>
</dbReference>
<evidence type="ECO:0000256" key="11">
    <source>
        <dbReference type="SAM" id="MobiDB-lite"/>
    </source>
</evidence>
<keyword evidence="7" id="KW-0539">Nucleus</keyword>
<dbReference type="InterPro" id="IPR011011">
    <property type="entry name" value="Znf_FYVE_PHD"/>
</dbReference>
<evidence type="ECO:0000259" key="14">
    <source>
        <dbReference type="PROSITE" id="PS50982"/>
    </source>
</evidence>
<dbReference type="AlphaFoldDB" id="A0AAW1U7M6"/>
<dbReference type="Proteomes" id="UP001431783">
    <property type="component" value="Unassembled WGS sequence"/>
</dbReference>
<accession>A0AAW1U7M6</accession>
<dbReference type="SUPFAM" id="SSF54171">
    <property type="entry name" value="DNA-binding domain"/>
    <property type="match status" value="1"/>
</dbReference>
<dbReference type="Gene3D" id="6.20.210.20">
    <property type="entry name" value="THAP domain"/>
    <property type="match status" value="1"/>
</dbReference>
<evidence type="ECO:0000259" key="13">
    <source>
        <dbReference type="PROSITE" id="PS50950"/>
    </source>
</evidence>
<feature type="compositionally biased region" description="Polar residues" evidence="11">
    <location>
        <begin position="102"/>
        <end position="111"/>
    </location>
</feature>
<feature type="compositionally biased region" description="Low complexity" evidence="11">
    <location>
        <begin position="581"/>
        <end position="597"/>
    </location>
</feature>
<dbReference type="SMART" id="SM00391">
    <property type="entry name" value="MBD"/>
    <property type="match status" value="1"/>
</dbReference>
<dbReference type="PROSITE" id="PS00028">
    <property type="entry name" value="ZINC_FINGER_C2H2_1"/>
    <property type="match status" value="1"/>
</dbReference>
<dbReference type="InterPro" id="IPR006612">
    <property type="entry name" value="THAP_Znf"/>
</dbReference>
<feature type="coiled-coil region" evidence="10">
    <location>
        <begin position="990"/>
        <end position="1017"/>
    </location>
</feature>
<evidence type="ECO:0000256" key="5">
    <source>
        <dbReference type="ARBA" id="ARBA00022833"/>
    </source>
</evidence>
<dbReference type="InterPro" id="IPR013083">
    <property type="entry name" value="Znf_RING/FYVE/PHD"/>
</dbReference>